<dbReference type="EC" id="6.3.2.17" evidence="3"/>
<dbReference type="GO" id="GO:0005524">
    <property type="term" value="F:ATP binding"/>
    <property type="evidence" value="ECO:0007669"/>
    <property type="project" value="UniProtKB-KW"/>
</dbReference>
<evidence type="ECO:0000256" key="7">
    <source>
        <dbReference type="ARBA" id="ARBA00022840"/>
    </source>
</evidence>
<comment type="similarity">
    <text evidence="2 10">Belongs to the folylpolyglutamate synthase family.</text>
</comment>
<accession>A0A3L9DPZ4</accession>
<dbReference type="GO" id="GO:0005737">
    <property type="term" value="C:cytoplasm"/>
    <property type="evidence" value="ECO:0007669"/>
    <property type="project" value="TreeGrafter"/>
</dbReference>
<dbReference type="Gene3D" id="3.40.1190.10">
    <property type="entry name" value="Mur-like, catalytic domain"/>
    <property type="match status" value="1"/>
</dbReference>
<keyword evidence="13" id="KW-1185">Reference proteome</keyword>
<dbReference type="Proteomes" id="UP000279194">
    <property type="component" value="Unassembled WGS sequence"/>
</dbReference>
<dbReference type="GO" id="GO:0004326">
    <property type="term" value="F:tetrahydrofolylpolyglutamate synthase activity"/>
    <property type="evidence" value="ECO:0007669"/>
    <property type="project" value="UniProtKB-EC"/>
</dbReference>
<evidence type="ECO:0000256" key="1">
    <source>
        <dbReference type="ARBA" id="ARBA00001946"/>
    </source>
</evidence>
<dbReference type="UniPathway" id="UPA00219"/>
<dbReference type="PANTHER" id="PTHR11136:SF0">
    <property type="entry name" value="DIHYDROFOLATE SYNTHETASE-RELATED"/>
    <property type="match status" value="1"/>
</dbReference>
<evidence type="ECO:0000256" key="8">
    <source>
        <dbReference type="ARBA" id="ARBA00022842"/>
    </source>
</evidence>
<dbReference type="InterPro" id="IPR036565">
    <property type="entry name" value="Mur-like_cat_sf"/>
</dbReference>
<dbReference type="NCBIfam" id="TIGR01499">
    <property type="entry name" value="folC"/>
    <property type="match status" value="1"/>
</dbReference>
<comment type="catalytic activity">
    <reaction evidence="9">
        <text>(6S)-5,6,7,8-tetrahydrofolyl-(gamma-L-Glu)(n) + L-glutamate + ATP = (6S)-5,6,7,8-tetrahydrofolyl-(gamma-L-Glu)(n+1) + ADP + phosphate + H(+)</text>
        <dbReference type="Rhea" id="RHEA:10580"/>
        <dbReference type="Rhea" id="RHEA-COMP:14738"/>
        <dbReference type="Rhea" id="RHEA-COMP:14740"/>
        <dbReference type="ChEBI" id="CHEBI:15378"/>
        <dbReference type="ChEBI" id="CHEBI:29985"/>
        <dbReference type="ChEBI" id="CHEBI:30616"/>
        <dbReference type="ChEBI" id="CHEBI:43474"/>
        <dbReference type="ChEBI" id="CHEBI:141005"/>
        <dbReference type="ChEBI" id="CHEBI:456216"/>
        <dbReference type="EC" id="6.3.2.17"/>
    </reaction>
</comment>
<dbReference type="Pfam" id="PF08245">
    <property type="entry name" value="Mur_ligase_M"/>
    <property type="match status" value="1"/>
</dbReference>
<keyword evidence="7 10" id="KW-0067">ATP-binding</keyword>
<feature type="domain" description="Mur ligase central" evidence="11">
    <location>
        <begin position="44"/>
        <end position="264"/>
    </location>
</feature>
<proteinExistence type="inferred from homology"/>
<dbReference type="FunFam" id="3.40.1190.10:FF:000011">
    <property type="entry name" value="Folylpolyglutamate synthase/dihydrofolate synthase"/>
    <property type="match status" value="1"/>
</dbReference>
<dbReference type="SUPFAM" id="SSF53244">
    <property type="entry name" value="MurD-like peptide ligases, peptide-binding domain"/>
    <property type="match status" value="1"/>
</dbReference>
<evidence type="ECO:0000256" key="5">
    <source>
        <dbReference type="ARBA" id="ARBA00022723"/>
    </source>
</evidence>
<dbReference type="SUPFAM" id="SSF53623">
    <property type="entry name" value="MurD-like peptide ligases, catalytic domain"/>
    <property type="match status" value="1"/>
</dbReference>
<evidence type="ECO:0000256" key="2">
    <source>
        <dbReference type="ARBA" id="ARBA00008276"/>
    </source>
</evidence>
<gene>
    <name evidence="12" type="ORF">EAF07_08475</name>
</gene>
<keyword evidence="5" id="KW-0479">Metal-binding</keyword>
<dbReference type="OrthoDB" id="9809356at2"/>
<keyword evidence="4 10" id="KW-0436">Ligase</keyword>
<keyword evidence="6 10" id="KW-0547">Nucleotide-binding</keyword>
<dbReference type="InterPro" id="IPR001645">
    <property type="entry name" value="Folylpolyglutamate_synth"/>
</dbReference>
<comment type="caution">
    <text evidence="12">The sequence shown here is derived from an EMBL/GenBank/DDBJ whole genome shotgun (WGS) entry which is preliminary data.</text>
</comment>
<dbReference type="GO" id="GO:0008841">
    <property type="term" value="F:dihydrofolate synthase activity"/>
    <property type="evidence" value="ECO:0007669"/>
    <property type="project" value="TreeGrafter"/>
</dbReference>
<dbReference type="InterPro" id="IPR036615">
    <property type="entry name" value="Mur_ligase_C_dom_sf"/>
</dbReference>
<keyword evidence="8" id="KW-0460">Magnesium</keyword>
<protein>
    <recommendedName>
        <fullName evidence="3">tetrahydrofolate synthase</fullName>
        <ecNumber evidence="3">6.3.2.17</ecNumber>
    </recommendedName>
</protein>
<sequence length="418" mass="47215">MTYEETLDWIHGQLKFGIKPGVKRMEWMLNELGNPQKNIKGVHVVGTNGKGSTVNYLQNIFTQAGYEVGTFISPYIMDFRERISVNGEMISKEDLVKLVEIVKPVVDRLPLETDLKSATEFEIITTMMFVYFGKMHPVDIAIIEAGLGGLHDSTNVFTPMAVICTSIGRDHQSILGDSYQEIAQQKVGVLKAEVPFIFAEKRDSVRQVFYNRANALNCPTYEFDKEFRTFGNSRAFQFSNGVNTLDISLSMSGQHQVANASLAIQTSLMLSDCYAKVTPTVIQQALSQAKWQGRTELMRPNLMIDGAHNDESIAVLVDVLKENYPDYHIHILFAAIDTKPVTTMLDQLSVFDTLTVTSFDYPNSIKVEEYPDKYVRIEHFETWIDTVASRPIPKTLYVITGSLYFISQVRKSLLEDTN</sequence>
<dbReference type="InterPro" id="IPR013221">
    <property type="entry name" value="Mur_ligase_cen"/>
</dbReference>
<dbReference type="RefSeq" id="WP_121836130.1">
    <property type="nucleotide sequence ID" value="NZ_CP163513.1"/>
</dbReference>
<dbReference type="PANTHER" id="PTHR11136">
    <property type="entry name" value="FOLYLPOLYGLUTAMATE SYNTHASE-RELATED"/>
    <property type="match status" value="1"/>
</dbReference>
<evidence type="ECO:0000256" key="10">
    <source>
        <dbReference type="PIRNR" id="PIRNR001563"/>
    </source>
</evidence>
<evidence type="ECO:0000313" key="12">
    <source>
        <dbReference type="EMBL" id="RLY02033.1"/>
    </source>
</evidence>
<organism evidence="12 13">
    <name type="scientific">Streptococcus hillyeri</name>
    <dbReference type="NCBI Taxonomy" id="2282420"/>
    <lineage>
        <taxon>Bacteria</taxon>
        <taxon>Bacillati</taxon>
        <taxon>Bacillota</taxon>
        <taxon>Bacilli</taxon>
        <taxon>Lactobacillales</taxon>
        <taxon>Streptococcaceae</taxon>
        <taxon>Streptococcus</taxon>
    </lineage>
</organism>
<name>A0A3L9DPZ4_9STRE</name>
<evidence type="ECO:0000256" key="3">
    <source>
        <dbReference type="ARBA" id="ARBA00013025"/>
    </source>
</evidence>
<dbReference type="EMBL" id="RCVM01000019">
    <property type="protein sequence ID" value="RLY02033.1"/>
    <property type="molecule type" value="Genomic_DNA"/>
</dbReference>
<comment type="cofactor">
    <cofactor evidence="1">
        <name>Mg(2+)</name>
        <dbReference type="ChEBI" id="CHEBI:18420"/>
    </cofactor>
</comment>
<dbReference type="GO" id="GO:0046872">
    <property type="term" value="F:metal ion binding"/>
    <property type="evidence" value="ECO:0007669"/>
    <property type="project" value="UniProtKB-KW"/>
</dbReference>
<evidence type="ECO:0000259" key="11">
    <source>
        <dbReference type="Pfam" id="PF08245"/>
    </source>
</evidence>
<dbReference type="AlphaFoldDB" id="A0A3L9DPZ4"/>
<evidence type="ECO:0000256" key="4">
    <source>
        <dbReference type="ARBA" id="ARBA00022598"/>
    </source>
</evidence>
<dbReference type="PIRSF" id="PIRSF001563">
    <property type="entry name" value="Folylpolyglu_synth"/>
    <property type="match status" value="1"/>
</dbReference>
<evidence type="ECO:0000256" key="9">
    <source>
        <dbReference type="ARBA" id="ARBA00047493"/>
    </source>
</evidence>
<evidence type="ECO:0000313" key="13">
    <source>
        <dbReference type="Proteomes" id="UP000279194"/>
    </source>
</evidence>
<dbReference type="GO" id="GO:0009252">
    <property type="term" value="P:peptidoglycan biosynthetic process"/>
    <property type="evidence" value="ECO:0007669"/>
    <property type="project" value="UniProtKB-UniPathway"/>
</dbReference>
<dbReference type="Gene3D" id="3.90.190.20">
    <property type="entry name" value="Mur ligase, C-terminal domain"/>
    <property type="match status" value="1"/>
</dbReference>
<evidence type="ECO:0000256" key="6">
    <source>
        <dbReference type="ARBA" id="ARBA00022741"/>
    </source>
</evidence>
<reference evidence="12 13" key="1">
    <citation type="submission" date="2018-10" db="EMBL/GenBank/DDBJ databases">
        <title>Streptococcus hillyeri sp. nov., isolated from equine tracheal sample.</title>
        <authorList>
            <person name="Macfadyen A.C."/>
            <person name="Waller A."/>
            <person name="Paterson G.K."/>
        </authorList>
    </citation>
    <scope>NUCLEOTIDE SEQUENCE [LARGE SCALE GENOMIC DNA]</scope>
    <source>
        <strain evidence="12 13">28462</strain>
    </source>
</reference>